<feature type="binding site" evidence="8">
    <location>
        <position position="22"/>
    </location>
    <ligand>
        <name>UDP-N-acetyl-alpha-D-muramoyl-L-alanyl-D-glutamate</name>
        <dbReference type="ChEBI" id="CHEBI:83900"/>
    </ligand>
</feature>
<evidence type="ECO:0000256" key="7">
    <source>
        <dbReference type="ARBA" id="ARBA00023316"/>
    </source>
</evidence>
<feature type="binding site" evidence="8">
    <location>
        <position position="171"/>
    </location>
    <ligand>
        <name>UDP-N-acetyl-alpha-D-muramoyl-L-alanyl-D-glutamate</name>
        <dbReference type="ChEBI" id="CHEBI:83900"/>
    </ligand>
</feature>
<feature type="domain" description="Mur ligase central" evidence="12">
    <location>
        <begin position="101"/>
        <end position="300"/>
    </location>
</feature>
<keyword evidence="8" id="KW-0067">ATP-binding</keyword>
<evidence type="ECO:0000259" key="12">
    <source>
        <dbReference type="Pfam" id="PF08245"/>
    </source>
</evidence>
<evidence type="ECO:0000259" key="10">
    <source>
        <dbReference type="Pfam" id="PF01225"/>
    </source>
</evidence>
<comment type="caution">
    <text evidence="13">The sequence shown here is derived from an EMBL/GenBank/DDBJ whole genome shotgun (WGS) entry which is preliminary data.</text>
</comment>
<comment type="PTM">
    <text evidence="8">Carboxylation is probably crucial for Mg(2+) binding and, consequently, for the gamma-phosphate positioning of ATP.</text>
</comment>
<dbReference type="Pfam" id="PF08245">
    <property type="entry name" value="Mur_ligase_M"/>
    <property type="match status" value="1"/>
</dbReference>
<keyword evidence="7 8" id="KW-0961">Cell wall biogenesis/degradation</keyword>
<dbReference type="EMBL" id="JALBUR010000005">
    <property type="protein sequence ID" value="MDX8419101.1"/>
    <property type="molecule type" value="Genomic_DNA"/>
</dbReference>
<dbReference type="InterPro" id="IPR036615">
    <property type="entry name" value="Mur_ligase_C_dom_sf"/>
</dbReference>
<evidence type="ECO:0000259" key="11">
    <source>
        <dbReference type="Pfam" id="PF02875"/>
    </source>
</evidence>
<protein>
    <recommendedName>
        <fullName evidence="8">UDP-N-acetylmuramyl-tripeptide synthetase</fullName>
        <ecNumber evidence="8">6.3.2.-</ecNumber>
    </recommendedName>
    <alternativeName>
        <fullName evidence="8">UDP-MurNAc-tripeptide synthetase</fullName>
    </alternativeName>
</protein>
<dbReference type="Gene3D" id="3.40.1390.10">
    <property type="entry name" value="MurE/MurF, N-terminal domain"/>
    <property type="match status" value="1"/>
</dbReference>
<dbReference type="RefSeq" id="WP_108774037.1">
    <property type="nucleotide sequence ID" value="NZ_JALBUR010000005.1"/>
</dbReference>
<name>A0AB35U5B3_9FIRM</name>
<dbReference type="NCBIfam" id="TIGR01085">
    <property type="entry name" value="murE"/>
    <property type="match status" value="1"/>
</dbReference>
<dbReference type="Proteomes" id="UP001286174">
    <property type="component" value="Unassembled WGS sequence"/>
</dbReference>
<dbReference type="InterPro" id="IPR004101">
    <property type="entry name" value="Mur_ligase_C"/>
</dbReference>
<dbReference type="GO" id="GO:0008360">
    <property type="term" value="P:regulation of cell shape"/>
    <property type="evidence" value="ECO:0007669"/>
    <property type="project" value="UniProtKB-KW"/>
</dbReference>
<dbReference type="PANTHER" id="PTHR23135">
    <property type="entry name" value="MUR LIGASE FAMILY MEMBER"/>
    <property type="match status" value="1"/>
</dbReference>
<evidence type="ECO:0000256" key="2">
    <source>
        <dbReference type="ARBA" id="ARBA00005898"/>
    </source>
</evidence>
<dbReference type="NCBIfam" id="NF001126">
    <property type="entry name" value="PRK00139.1-4"/>
    <property type="match status" value="1"/>
</dbReference>
<keyword evidence="8 13" id="KW-0436">Ligase</keyword>
<keyword evidence="4 8" id="KW-0133">Cell shape</keyword>
<evidence type="ECO:0000313" key="14">
    <source>
        <dbReference type="Proteomes" id="UP001286174"/>
    </source>
</evidence>
<dbReference type="EC" id="6.3.2.-" evidence="8"/>
<dbReference type="Gene3D" id="3.40.1190.10">
    <property type="entry name" value="Mur-like, catalytic domain"/>
    <property type="match status" value="1"/>
</dbReference>
<dbReference type="Pfam" id="PF01225">
    <property type="entry name" value="Mur_ligase"/>
    <property type="match status" value="1"/>
</dbReference>
<feature type="binding site" evidence="8">
    <location>
        <begin position="144"/>
        <end position="145"/>
    </location>
    <ligand>
        <name>UDP-N-acetyl-alpha-D-muramoyl-L-alanyl-D-glutamate</name>
        <dbReference type="ChEBI" id="CHEBI:83900"/>
    </ligand>
</feature>
<dbReference type="InterPro" id="IPR005761">
    <property type="entry name" value="UDP-N-AcMur-Glu-dNH2Pim_ligase"/>
</dbReference>
<dbReference type="AlphaFoldDB" id="A0AB35U5B3"/>
<feature type="binding site" evidence="8">
    <location>
        <position position="179"/>
    </location>
    <ligand>
        <name>UDP-N-acetyl-alpha-D-muramoyl-L-alanyl-D-glutamate</name>
        <dbReference type="ChEBI" id="CHEBI:83900"/>
    </ligand>
</feature>
<evidence type="ECO:0000313" key="13">
    <source>
        <dbReference type="EMBL" id="MDX8419101.1"/>
    </source>
</evidence>
<dbReference type="SUPFAM" id="SSF53244">
    <property type="entry name" value="MurD-like peptide ligases, peptide-binding domain"/>
    <property type="match status" value="1"/>
</dbReference>
<accession>A0AB35U5B3</accession>
<dbReference type="SUPFAM" id="SSF63418">
    <property type="entry name" value="MurE/MurF N-terminal domain"/>
    <property type="match status" value="1"/>
</dbReference>
<dbReference type="GO" id="GO:0009252">
    <property type="term" value="P:peptidoglycan biosynthetic process"/>
    <property type="evidence" value="ECO:0007669"/>
    <property type="project" value="UniProtKB-UniRule"/>
</dbReference>
<dbReference type="HAMAP" id="MF_00208">
    <property type="entry name" value="MurE"/>
    <property type="match status" value="1"/>
</dbReference>
<comment type="subcellular location">
    <subcellularLocation>
        <location evidence="8 9">Cytoplasm</location>
    </subcellularLocation>
</comment>
<keyword evidence="8" id="KW-0460">Magnesium</keyword>
<evidence type="ECO:0000256" key="9">
    <source>
        <dbReference type="RuleBase" id="RU004135"/>
    </source>
</evidence>
<keyword evidence="3 8" id="KW-0132">Cell division</keyword>
<sequence length="489" mass="54935">MKLSALFENVPDIEIKSLMADSRTKRPDSIFFCVKGIMSDGHNFVDQAIANGAKAIVYSEPLDHMRDDIVYIKVKDVTAAFNAVADAFYGYPSHDLLMFGVTGTNGKSSISCIIRDIMNEIEPTGYIGTISIEYGNVKLPPLLTTPNIDDLHGILRDMVDAGMKSCALEASSIGIEQGRVDAIDFDVAVFTNLTHDHLDYHGTMEKYFLAKKKLFDHLKPDAIAITNVDDPYGMRIVKDCPARVITYGVNHKADYQVTKYQLLADKTRITLKIGDMEYEIETNLVAKFNVYNLVAAIAACHSKGISIEMMLPQIRHLKQIEGRMERIDEGQPFNIIVDFAHTPDGIEQVCQFASAITPKGKRIIAITGSAGKRDTEKRPQFGEILDRYTDMIILTEDDPRDEDPIEIAHEIAAGIKKTNYIIIEDRYDAIRQAVELADPNDTIIILGKGDEKFIYREFGREPYEGDDAIAREVLHKYYFTQEGEENEEK</sequence>
<keyword evidence="6 8" id="KW-0131">Cell cycle</keyword>
<proteinExistence type="inferred from homology"/>
<dbReference type="InterPro" id="IPR000713">
    <property type="entry name" value="Mur_ligase_N"/>
</dbReference>
<dbReference type="GO" id="GO:0016881">
    <property type="term" value="F:acid-amino acid ligase activity"/>
    <property type="evidence" value="ECO:0007669"/>
    <property type="project" value="UniProtKB-UniRule"/>
</dbReference>
<comment type="pathway">
    <text evidence="1 8 9">Cell wall biogenesis; peptidoglycan biosynthesis.</text>
</comment>
<keyword evidence="8" id="KW-0547">Nucleotide-binding</keyword>
<evidence type="ECO:0000256" key="4">
    <source>
        <dbReference type="ARBA" id="ARBA00022960"/>
    </source>
</evidence>
<dbReference type="GO" id="GO:0071555">
    <property type="term" value="P:cell wall organization"/>
    <property type="evidence" value="ECO:0007669"/>
    <property type="project" value="UniProtKB-KW"/>
</dbReference>
<evidence type="ECO:0000256" key="1">
    <source>
        <dbReference type="ARBA" id="ARBA00004752"/>
    </source>
</evidence>
<dbReference type="GO" id="GO:0051301">
    <property type="term" value="P:cell division"/>
    <property type="evidence" value="ECO:0007669"/>
    <property type="project" value="UniProtKB-KW"/>
</dbReference>
<reference evidence="13 14" key="1">
    <citation type="submission" date="2022-03" db="EMBL/GenBank/DDBJ databases">
        <title>Novel taxa within the pig intestine.</title>
        <authorList>
            <person name="Wylensek D."/>
            <person name="Bishof K."/>
            <person name="Afrizal A."/>
            <person name="Clavel T."/>
        </authorList>
    </citation>
    <scope>NUCLEOTIDE SEQUENCE [LARGE SCALE GENOMIC DNA]</scope>
    <source>
        <strain evidence="13 14">CLA-KB-P133</strain>
    </source>
</reference>
<dbReference type="GO" id="GO:0005737">
    <property type="term" value="C:cytoplasm"/>
    <property type="evidence" value="ECO:0007669"/>
    <property type="project" value="UniProtKB-SubCell"/>
</dbReference>
<feature type="modified residue" description="N6-carboxylysine" evidence="8">
    <location>
        <position position="211"/>
    </location>
</feature>
<feature type="domain" description="Mur ligase C-terminal" evidence="11">
    <location>
        <begin position="322"/>
        <end position="449"/>
    </location>
</feature>
<keyword evidence="14" id="KW-1185">Reference proteome</keyword>
<comment type="caution">
    <text evidence="8">Lacks conserved residue(s) required for the propagation of feature annotation.</text>
</comment>
<gene>
    <name evidence="8" type="primary">murE</name>
    <name evidence="13" type="ORF">MOZ60_03220</name>
</gene>
<dbReference type="InterPro" id="IPR036565">
    <property type="entry name" value="Mur-like_cat_sf"/>
</dbReference>
<dbReference type="GO" id="GO:0000287">
    <property type="term" value="F:magnesium ion binding"/>
    <property type="evidence" value="ECO:0007669"/>
    <property type="project" value="UniProtKB-UniRule"/>
</dbReference>
<dbReference type="InterPro" id="IPR035911">
    <property type="entry name" value="MurE/MurF_N"/>
</dbReference>
<dbReference type="Pfam" id="PF02875">
    <property type="entry name" value="Mur_ligase_C"/>
    <property type="match status" value="1"/>
</dbReference>
<evidence type="ECO:0000256" key="8">
    <source>
        <dbReference type="HAMAP-Rule" id="MF_00208"/>
    </source>
</evidence>
<comment type="cofactor">
    <cofactor evidence="8">
        <name>Mg(2+)</name>
        <dbReference type="ChEBI" id="CHEBI:18420"/>
    </cofactor>
</comment>
<keyword evidence="5 8" id="KW-0573">Peptidoglycan synthesis</keyword>
<comment type="function">
    <text evidence="8">Catalyzes the addition of an amino acid to the nucleotide precursor UDP-N-acetylmuramoyl-L-alanyl-D-glutamate (UMAG) in the biosynthesis of bacterial cell-wall peptidoglycan.</text>
</comment>
<dbReference type="Gene3D" id="3.90.190.20">
    <property type="entry name" value="Mur ligase, C-terminal domain"/>
    <property type="match status" value="1"/>
</dbReference>
<evidence type="ECO:0000256" key="6">
    <source>
        <dbReference type="ARBA" id="ARBA00023306"/>
    </source>
</evidence>
<organism evidence="13 14">
    <name type="scientific">Grylomicrobium aquisgranensis</name>
    <dbReference type="NCBI Taxonomy" id="2926318"/>
    <lineage>
        <taxon>Bacteria</taxon>
        <taxon>Bacillati</taxon>
        <taxon>Bacillota</taxon>
        <taxon>Erysipelotrichia</taxon>
        <taxon>Erysipelotrichales</taxon>
        <taxon>Erysipelotrichaceae</taxon>
        <taxon>Grylomicrobium</taxon>
    </lineage>
</organism>
<evidence type="ECO:0000256" key="3">
    <source>
        <dbReference type="ARBA" id="ARBA00022618"/>
    </source>
</evidence>
<feature type="binding site" evidence="8">
    <location>
        <position position="177"/>
    </location>
    <ligand>
        <name>UDP-N-acetyl-alpha-D-muramoyl-L-alanyl-D-glutamate</name>
        <dbReference type="ChEBI" id="CHEBI:83900"/>
    </ligand>
</feature>
<dbReference type="GO" id="GO:0005524">
    <property type="term" value="F:ATP binding"/>
    <property type="evidence" value="ECO:0007669"/>
    <property type="project" value="UniProtKB-UniRule"/>
</dbReference>
<evidence type="ECO:0000256" key="5">
    <source>
        <dbReference type="ARBA" id="ARBA00022984"/>
    </source>
</evidence>
<dbReference type="PANTHER" id="PTHR23135:SF4">
    <property type="entry name" value="UDP-N-ACETYLMURAMOYL-L-ALANYL-D-GLUTAMATE--2,6-DIAMINOPIMELATE LIGASE MURE HOMOLOG, CHLOROPLASTIC"/>
    <property type="match status" value="1"/>
</dbReference>
<keyword evidence="8" id="KW-0963">Cytoplasm</keyword>
<feature type="domain" description="Mur ligase N-terminal catalytic" evidence="10">
    <location>
        <begin position="15"/>
        <end position="88"/>
    </location>
</feature>
<comment type="similarity">
    <text evidence="2 8">Belongs to the MurCDEF family. MurE subfamily.</text>
</comment>
<feature type="binding site" evidence="8">
    <location>
        <begin position="103"/>
        <end position="109"/>
    </location>
    <ligand>
        <name>ATP</name>
        <dbReference type="ChEBI" id="CHEBI:30616"/>
    </ligand>
</feature>
<dbReference type="SUPFAM" id="SSF53623">
    <property type="entry name" value="MurD-like peptide ligases, catalytic domain"/>
    <property type="match status" value="1"/>
</dbReference>
<dbReference type="InterPro" id="IPR013221">
    <property type="entry name" value="Mur_ligase_cen"/>
</dbReference>